<feature type="transmembrane region" description="Helical" evidence="2">
    <location>
        <begin position="352"/>
        <end position="371"/>
    </location>
</feature>
<evidence type="ECO:0000313" key="4">
    <source>
        <dbReference type="Proteomes" id="UP000630594"/>
    </source>
</evidence>
<feature type="transmembrane region" description="Helical" evidence="2">
    <location>
        <begin position="12"/>
        <end position="32"/>
    </location>
</feature>
<dbReference type="Proteomes" id="UP000630594">
    <property type="component" value="Unassembled WGS sequence"/>
</dbReference>
<reference evidence="4" key="1">
    <citation type="journal article" date="2019" name="Int. J. Syst. Evol. Microbiol.">
        <title>The Global Catalogue of Microorganisms (GCM) 10K type strain sequencing project: providing services to taxonomists for standard genome sequencing and annotation.</title>
        <authorList>
            <consortium name="The Broad Institute Genomics Platform"/>
            <consortium name="The Broad Institute Genome Sequencing Center for Infectious Disease"/>
            <person name="Wu L."/>
            <person name="Ma J."/>
        </authorList>
    </citation>
    <scope>NUCLEOTIDE SEQUENCE [LARGE SCALE GENOMIC DNA]</scope>
    <source>
        <strain evidence="4">CCM 7403</strain>
    </source>
</reference>
<protein>
    <recommendedName>
        <fullName evidence="5">DUF4064 domain-containing protein</fullName>
    </recommendedName>
</protein>
<keyword evidence="2" id="KW-0812">Transmembrane</keyword>
<evidence type="ECO:0008006" key="5">
    <source>
        <dbReference type="Google" id="ProtNLM"/>
    </source>
</evidence>
<dbReference type="RefSeq" id="WP_188420761.1">
    <property type="nucleotide sequence ID" value="NZ_BMCK01000001.1"/>
</dbReference>
<feature type="transmembrane region" description="Helical" evidence="2">
    <location>
        <begin position="104"/>
        <end position="132"/>
    </location>
</feature>
<sequence>MSKPEALPRPPQVTMLGWMILVGSVFVVVNIFETLTGLRSLETREMVEDYLGSGPGADLGWSVETGLGALRITAMVAAVAAAASAVLGWFVLKRNTGARIALTVLAVPLFLAGVVAGGFMSSLVAASIALLWMQPSRNWFNGIAPPPPTPLGRDDSGARNPFAPREEGPRTPQVTGAPDEPTDARPVDGFGDRPTWGAPVDRPAEQPAPPAAPTSPYGHAPGTPYGAPVATAPQQQPQYGQPQYGQQQWGPQPPAGKRPAAALWAALLTWLFAGFAFVSSAFAVVALMVNPSQMDAEIDQVLKDVEGQQGAEAITSDMLIGTMIVFGVGLAIFSLVAMLAAGLVLARRKQGAIILMITSAFTAAFCVLGTLAAAQVLLLPPGLAAIAVLVLLRRPEVRAWLGNR</sequence>
<comment type="caution">
    <text evidence="3">The sequence shown here is derived from an EMBL/GenBank/DDBJ whole genome shotgun (WGS) entry which is preliminary data.</text>
</comment>
<keyword evidence="4" id="KW-1185">Reference proteome</keyword>
<proteinExistence type="predicted"/>
<feature type="region of interest" description="Disordered" evidence="1">
    <location>
        <begin position="143"/>
        <end position="256"/>
    </location>
</feature>
<keyword evidence="2" id="KW-1133">Transmembrane helix</keyword>
<feature type="transmembrane region" description="Helical" evidence="2">
    <location>
        <begin position="261"/>
        <end position="289"/>
    </location>
</feature>
<feature type="transmembrane region" description="Helical" evidence="2">
    <location>
        <begin position="72"/>
        <end position="92"/>
    </location>
</feature>
<evidence type="ECO:0000256" key="1">
    <source>
        <dbReference type="SAM" id="MobiDB-lite"/>
    </source>
</evidence>
<feature type="transmembrane region" description="Helical" evidence="2">
    <location>
        <begin position="318"/>
        <end position="345"/>
    </location>
</feature>
<gene>
    <name evidence="3" type="ORF">GCM10007231_03740</name>
</gene>
<feature type="compositionally biased region" description="Low complexity" evidence="1">
    <location>
        <begin position="227"/>
        <end position="250"/>
    </location>
</feature>
<keyword evidence="2" id="KW-0472">Membrane</keyword>
<evidence type="ECO:0000256" key="2">
    <source>
        <dbReference type="SAM" id="Phobius"/>
    </source>
</evidence>
<name>A0ABQ1PZP8_9ACTN</name>
<accession>A0ABQ1PZP8</accession>
<evidence type="ECO:0000313" key="3">
    <source>
        <dbReference type="EMBL" id="GGD08198.1"/>
    </source>
</evidence>
<organism evidence="3 4">
    <name type="scientific">Nocardioides daphniae</name>
    <dbReference type="NCBI Taxonomy" id="402297"/>
    <lineage>
        <taxon>Bacteria</taxon>
        <taxon>Bacillati</taxon>
        <taxon>Actinomycetota</taxon>
        <taxon>Actinomycetes</taxon>
        <taxon>Propionibacteriales</taxon>
        <taxon>Nocardioidaceae</taxon>
        <taxon>Nocardioides</taxon>
    </lineage>
</organism>
<dbReference type="EMBL" id="BMCK01000001">
    <property type="protein sequence ID" value="GGD08198.1"/>
    <property type="molecule type" value="Genomic_DNA"/>
</dbReference>